<proteinExistence type="predicted"/>
<dbReference type="Proteomes" id="UP001497480">
    <property type="component" value="Unassembled WGS sequence"/>
</dbReference>
<reference evidence="2 3" key="1">
    <citation type="submission" date="2024-03" db="EMBL/GenBank/DDBJ databases">
        <authorList>
            <person name="Martinez-Hernandez J."/>
        </authorList>
    </citation>
    <scope>NUCLEOTIDE SEQUENCE [LARGE SCALE GENOMIC DNA]</scope>
</reference>
<evidence type="ECO:0000256" key="1">
    <source>
        <dbReference type="SAM" id="MobiDB-lite"/>
    </source>
</evidence>
<name>A0AAV1X5Y9_LUPLU</name>
<feature type="region of interest" description="Disordered" evidence="1">
    <location>
        <begin position="140"/>
        <end position="161"/>
    </location>
</feature>
<organism evidence="2 3">
    <name type="scientific">Lupinus luteus</name>
    <name type="common">European yellow lupine</name>
    <dbReference type="NCBI Taxonomy" id="3873"/>
    <lineage>
        <taxon>Eukaryota</taxon>
        <taxon>Viridiplantae</taxon>
        <taxon>Streptophyta</taxon>
        <taxon>Embryophyta</taxon>
        <taxon>Tracheophyta</taxon>
        <taxon>Spermatophyta</taxon>
        <taxon>Magnoliopsida</taxon>
        <taxon>eudicotyledons</taxon>
        <taxon>Gunneridae</taxon>
        <taxon>Pentapetalae</taxon>
        <taxon>rosids</taxon>
        <taxon>fabids</taxon>
        <taxon>Fabales</taxon>
        <taxon>Fabaceae</taxon>
        <taxon>Papilionoideae</taxon>
        <taxon>50 kb inversion clade</taxon>
        <taxon>genistoids sensu lato</taxon>
        <taxon>core genistoids</taxon>
        <taxon>Genisteae</taxon>
        <taxon>Lupinus</taxon>
    </lineage>
</organism>
<dbReference type="EMBL" id="CAXHTB010000012">
    <property type="protein sequence ID" value="CAL0317016.1"/>
    <property type="molecule type" value="Genomic_DNA"/>
</dbReference>
<evidence type="ECO:0000313" key="3">
    <source>
        <dbReference type="Proteomes" id="UP001497480"/>
    </source>
</evidence>
<comment type="caution">
    <text evidence="2">The sequence shown here is derived from an EMBL/GenBank/DDBJ whole genome shotgun (WGS) entry which is preliminary data.</text>
</comment>
<keyword evidence="3" id="KW-1185">Reference proteome</keyword>
<sequence length="161" mass="18405">MDQSRGPDPRLLQKPVLEIQISNFKFWVKIVAAIHDFKAVCLELSNVSGLTSMHSEGRRVYTWSQYLITTNIPGHATKIIRSMLDRMRIDMYNFIKTIRDQCAPSNEFPSPLDTIHDIFPNCDNMMDAYCQLLPDAFSNTNNEAPPPQQFHMPAAPEIPQP</sequence>
<accession>A0AAV1X5Y9</accession>
<dbReference type="AlphaFoldDB" id="A0AAV1X5Y9"/>
<protein>
    <submittedName>
        <fullName evidence="2">Uncharacterized protein</fullName>
    </submittedName>
</protein>
<gene>
    <name evidence="2" type="ORF">LLUT_LOCUS18076</name>
</gene>
<evidence type="ECO:0000313" key="2">
    <source>
        <dbReference type="EMBL" id="CAL0317016.1"/>
    </source>
</evidence>